<reference evidence="2 3" key="1">
    <citation type="submission" date="2021-01" db="EMBL/GenBank/DDBJ databases">
        <authorList>
            <person name="Ruan W."/>
            <person name="Khan S.A."/>
            <person name="Jeon C.O."/>
        </authorList>
    </citation>
    <scope>NUCLEOTIDE SEQUENCE [LARGE SCALE GENOMIC DNA]</scope>
    <source>
        <strain evidence="2 3">R798</strain>
    </source>
</reference>
<name>A0ABS7SPG6_9BURK</name>
<feature type="signal peptide" evidence="1">
    <location>
        <begin position="1"/>
        <end position="22"/>
    </location>
</feature>
<accession>A0ABS7SPG6</accession>
<evidence type="ECO:0008006" key="4">
    <source>
        <dbReference type="Google" id="ProtNLM"/>
    </source>
</evidence>
<protein>
    <recommendedName>
        <fullName evidence="4">DUF3718 domain-containing protein</fullName>
    </recommendedName>
</protein>
<organism evidence="2 3">
    <name type="scientific">Massilia soli</name>
    <dbReference type="NCBI Taxonomy" id="2792854"/>
    <lineage>
        <taxon>Bacteria</taxon>
        <taxon>Pseudomonadati</taxon>
        <taxon>Pseudomonadota</taxon>
        <taxon>Betaproteobacteria</taxon>
        <taxon>Burkholderiales</taxon>
        <taxon>Oxalobacteraceae</taxon>
        <taxon>Telluria group</taxon>
        <taxon>Massilia</taxon>
    </lineage>
</organism>
<reference evidence="2 3" key="2">
    <citation type="submission" date="2021-08" db="EMBL/GenBank/DDBJ databases">
        <title>Massilia sp. R798.</title>
        <authorList>
            <person name="Baek J.H."/>
            <person name="Jung H.S."/>
            <person name="Kim K.R."/>
            <person name="Jeon C.O."/>
        </authorList>
    </citation>
    <scope>NUCLEOTIDE SEQUENCE [LARGE SCALE GENOMIC DNA]</scope>
    <source>
        <strain evidence="2 3">R798</strain>
    </source>
</reference>
<evidence type="ECO:0000313" key="3">
    <source>
        <dbReference type="Proteomes" id="UP000809349"/>
    </source>
</evidence>
<dbReference type="Proteomes" id="UP000809349">
    <property type="component" value="Unassembled WGS sequence"/>
</dbReference>
<keyword evidence="3" id="KW-1185">Reference proteome</keyword>
<evidence type="ECO:0000256" key="1">
    <source>
        <dbReference type="SAM" id="SignalP"/>
    </source>
</evidence>
<evidence type="ECO:0000313" key="2">
    <source>
        <dbReference type="EMBL" id="MBZ2207198.1"/>
    </source>
</evidence>
<comment type="caution">
    <text evidence="2">The sequence shown here is derived from an EMBL/GenBank/DDBJ whole genome shotgun (WGS) entry which is preliminary data.</text>
</comment>
<keyword evidence="1" id="KW-0732">Signal</keyword>
<dbReference type="RefSeq" id="WP_223467696.1">
    <property type="nucleotide sequence ID" value="NZ_JAFBIL020000003.1"/>
</dbReference>
<gene>
    <name evidence="2" type="ORF">I4X03_007980</name>
</gene>
<dbReference type="EMBL" id="JAFBIL020000003">
    <property type="protein sequence ID" value="MBZ2207198.1"/>
    <property type="molecule type" value="Genomic_DNA"/>
</dbReference>
<proteinExistence type="predicted"/>
<sequence length="113" mass="12943">MRRIFLVFMAGVSIFATRFAMADEAQDANQEVVLCMYKAAFQFDDSVSDVNSIAPTVADSCKEQSNRFYQILRRGVSGPMDEEKIRDAIRQRDLDTARTVILQKRADDRKSRK</sequence>
<feature type="chain" id="PRO_5045050468" description="DUF3718 domain-containing protein" evidence="1">
    <location>
        <begin position="23"/>
        <end position="113"/>
    </location>
</feature>